<name>A0A6N9Z5A0_9BIFI</name>
<dbReference type="Pfam" id="PF14501">
    <property type="entry name" value="HATPase_c_5"/>
    <property type="match status" value="1"/>
</dbReference>
<dbReference type="GO" id="GO:0042802">
    <property type="term" value="F:identical protein binding"/>
    <property type="evidence" value="ECO:0007669"/>
    <property type="project" value="TreeGrafter"/>
</dbReference>
<dbReference type="SUPFAM" id="SSF55874">
    <property type="entry name" value="ATPase domain of HSP90 chaperone/DNA topoisomerase II/histidine kinase"/>
    <property type="match status" value="1"/>
</dbReference>
<keyword evidence="2" id="KW-0472">Membrane</keyword>
<feature type="transmembrane region" description="Helical" evidence="2">
    <location>
        <begin position="103"/>
        <end position="121"/>
    </location>
</feature>
<feature type="transmembrane region" description="Helical" evidence="2">
    <location>
        <begin position="165"/>
        <end position="188"/>
    </location>
</feature>
<sequence length="448" mass="48909">MLPVIGNLITSDPPKLWVVLAEWLACMVIVLAYPKRRAVWLRCVVAVASFALIAGIQYGLLLQQQGGITAVWFLLMLLSVVAMGTSVALCCEMGVALAVFSTLRALSMAEFAGSLAWQLTFFATDGDEPGVDMAVAAGMLVVCYGLLFPAFFLMERKLGERLDYATFDVTWGEVAVSVGISLFAFVLSNARLVSTSNPFSGTTTSEVFNVRTLAAAGGLICLYAYLFQLAEAHTRKRLDAVNQVLVAQYAQYQQSKENIDIINRKYHDLKQQLDVLRAETDEGKRNGYLDGIEESLKEYGARVVTGNGVLDTVLTSKSSLCAHLDIAMTCVADGSLVDGIDAMDLCTIVGNALDNAIEAEERIAERDRRLINVSLSRLNAFAVFKVANYAPERPELHDGLPVTTKSDRTNHGFGMASMRHCARKYGGDMTVGWRDGWFELQVLIPLAS</sequence>
<keyword evidence="5" id="KW-1185">Reference proteome</keyword>
<evidence type="ECO:0000256" key="2">
    <source>
        <dbReference type="SAM" id="Phobius"/>
    </source>
</evidence>
<evidence type="ECO:0000313" key="4">
    <source>
        <dbReference type="EMBL" id="NEG89778.1"/>
    </source>
</evidence>
<evidence type="ECO:0000313" key="5">
    <source>
        <dbReference type="Proteomes" id="UP000469194"/>
    </source>
</evidence>
<accession>A0A6N9Z5A0</accession>
<reference evidence="4 5" key="1">
    <citation type="submission" date="2019-10" db="EMBL/GenBank/DDBJ databases">
        <title>Bifidobacterium from non-human primates.</title>
        <authorList>
            <person name="Modesto M."/>
        </authorList>
    </citation>
    <scope>NUCLEOTIDE SEQUENCE [LARGE SCALE GENOMIC DNA]</scope>
    <source>
        <strain evidence="4 5">TRE17</strain>
    </source>
</reference>
<feature type="domain" description="Sensor histidine kinase NatK-like C-terminal" evidence="3">
    <location>
        <begin position="341"/>
        <end position="445"/>
    </location>
</feature>
<dbReference type="AlphaFoldDB" id="A0A6N9Z5A0"/>
<feature type="transmembrane region" description="Helical" evidence="2">
    <location>
        <begin position="208"/>
        <end position="227"/>
    </location>
</feature>
<feature type="transmembrane region" description="Helical" evidence="2">
    <location>
        <begin position="40"/>
        <end position="58"/>
    </location>
</feature>
<organism evidence="4 5">
    <name type="scientific">Bifidobacterium aerophilum</name>
    <dbReference type="NCBI Taxonomy" id="1798155"/>
    <lineage>
        <taxon>Bacteria</taxon>
        <taxon>Bacillati</taxon>
        <taxon>Actinomycetota</taxon>
        <taxon>Actinomycetes</taxon>
        <taxon>Bifidobacteriales</taxon>
        <taxon>Bifidobacteriaceae</taxon>
        <taxon>Bifidobacterium</taxon>
    </lineage>
</organism>
<dbReference type="EMBL" id="WHZW01000013">
    <property type="protein sequence ID" value="NEG89778.1"/>
    <property type="molecule type" value="Genomic_DNA"/>
</dbReference>
<keyword evidence="2" id="KW-1133">Transmembrane helix</keyword>
<dbReference type="PANTHER" id="PTHR40448">
    <property type="entry name" value="TWO-COMPONENT SENSOR HISTIDINE KINASE"/>
    <property type="match status" value="1"/>
</dbReference>
<evidence type="ECO:0000259" key="3">
    <source>
        <dbReference type="Pfam" id="PF14501"/>
    </source>
</evidence>
<feature type="transmembrane region" description="Helical" evidence="2">
    <location>
        <begin position="70"/>
        <end position="91"/>
    </location>
</feature>
<proteinExistence type="predicted"/>
<dbReference type="CDD" id="cd16935">
    <property type="entry name" value="HATPase_AgrC-ComD-like"/>
    <property type="match status" value="1"/>
</dbReference>
<gene>
    <name evidence="4" type="ORF">GFD25_07250</name>
</gene>
<dbReference type="RefSeq" id="WP_163231380.1">
    <property type="nucleotide sequence ID" value="NZ_WHZW01000013.1"/>
</dbReference>
<dbReference type="InterPro" id="IPR036890">
    <property type="entry name" value="HATPase_C_sf"/>
</dbReference>
<keyword evidence="1" id="KW-0175">Coiled coil</keyword>
<dbReference type="PANTHER" id="PTHR40448:SF1">
    <property type="entry name" value="TWO-COMPONENT SENSOR HISTIDINE KINASE"/>
    <property type="match status" value="1"/>
</dbReference>
<protein>
    <submittedName>
        <fullName evidence="4">GHKL domain-containing protein</fullName>
    </submittedName>
</protein>
<keyword evidence="2" id="KW-0812">Transmembrane</keyword>
<dbReference type="InterPro" id="IPR032834">
    <property type="entry name" value="NatK-like_C"/>
</dbReference>
<evidence type="ECO:0000256" key="1">
    <source>
        <dbReference type="SAM" id="Coils"/>
    </source>
</evidence>
<feature type="transmembrane region" description="Helical" evidence="2">
    <location>
        <begin position="133"/>
        <end position="153"/>
    </location>
</feature>
<dbReference type="Proteomes" id="UP000469194">
    <property type="component" value="Unassembled WGS sequence"/>
</dbReference>
<comment type="caution">
    <text evidence="4">The sequence shown here is derived from an EMBL/GenBank/DDBJ whole genome shotgun (WGS) entry which is preliminary data.</text>
</comment>
<feature type="coiled-coil region" evidence="1">
    <location>
        <begin position="252"/>
        <end position="286"/>
    </location>
</feature>
<dbReference type="Gene3D" id="3.30.565.10">
    <property type="entry name" value="Histidine kinase-like ATPase, C-terminal domain"/>
    <property type="match status" value="1"/>
</dbReference>
<feature type="transmembrane region" description="Helical" evidence="2">
    <location>
        <begin position="16"/>
        <end position="33"/>
    </location>
</feature>